<dbReference type="InterPro" id="IPR039656">
    <property type="entry name" value="SYNRG"/>
</dbReference>
<name>A0A8J5VCJ0_9HYME</name>
<dbReference type="PANTHER" id="PTHR15463:SF2">
    <property type="entry name" value="SYNERGIN GAMMA"/>
    <property type="match status" value="1"/>
</dbReference>
<evidence type="ECO:0000313" key="3">
    <source>
        <dbReference type="Proteomes" id="UP000729913"/>
    </source>
</evidence>
<evidence type="ECO:0000313" key="2">
    <source>
        <dbReference type="EMBL" id="KAG8040864.1"/>
    </source>
</evidence>
<keyword evidence="3" id="KW-1185">Reference proteome</keyword>
<protein>
    <recommendedName>
        <fullName evidence="1">EH domain-containing protein</fullName>
    </recommendedName>
</protein>
<feature type="domain" description="EH" evidence="1">
    <location>
        <begin position="58"/>
        <end position="126"/>
    </location>
</feature>
<comment type="caution">
    <text evidence="2">The sequence shown here is derived from an EMBL/GenBank/DDBJ whole genome shotgun (WGS) entry which is preliminary data.</text>
</comment>
<dbReference type="Pfam" id="PF25999">
    <property type="entry name" value="SYNRG_C"/>
    <property type="match status" value="1"/>
</dbReference>
<sequence length="712" mass="79878">MNKSRGEKKQNQLPAWLWPTSNVLPSMYRKVWDTVKEEGLGLGAMQGELLVDTNKVFPLLLTSQLPTEVLGYIWSLANQKYAGQLTEQELYIVLALTAIAQTSYTFTNLDVLHMLPGPPIPRLNLNILYSNAFNSPISETSLVGNLDNKHDRRSNNKNLNAYPSAIPSVINNSYVNEPKIVNDQKLSSVLVNKSCVDEKGISLGHNSKAYHPTNSSSLDLNDDFTDFQSAPIPQISNTSNTIKWDYKQGSAIGSRLANHNLSGGMNLIEKKKINSNKSNHGNLMGSPVLNKDRPIDHHSNNLFSKCVVKNQAKTVILKDTIIRNNSETVQQQIQNNSREVNIVENIENTPVPEVLPNIPTATGLDNLAQDLMNLQPVEDKYSALRVLVEEPPKSTVTEATDSDLFDDFGDFISAEQSAEPEVSNNVQISIASVDDSMDLFTDFEQFLPRVNDKEEISFTQETIEAFAQLEITASPEKTLNFLEKKYEVTIDPEKVMQKEDTASINSIELGNGRVITRSNSVPSLDLKSFLPANLEEDKETENMYQLIYWEWKQYMESCVLLLQVAANIFTNISSDKVLQEVLNSGQGYNFLCNLAEVASVCRRVNFAHKEMDINIMNFDDLLTEIDRLWAEMEPFYSNIPIVTELPTFPLHPNGSTACALCLTAVTSNKVTYNDNVYHVTCANLWLNCVNHNLPVLRYVSSHEHTNISEKTY</sequence>
<dbReference type="Proteomes" id="UP000729913">
    <property type="component" value="Unassembled WGS sequence"/>
</dbReference>
<dbReference type="GO" id="GO:0030130">
    <property type="term" value="C:clathrin coat of trans-Golgi network vesicle"/>
    <property type="evidence" value="ECO:0007669"/>
    <property type="project" value="TreeGrafter"/>
</dbReference>
<dbReference type="InterPro" id="IPR000261">
    <property type="entry name" value="EH_dom"/>
</dbReference>
<dbReference type="OrthoDB" id="524326at2759"/>
<dbReference type="InterPro" id="IPR059024">
    <property type="entry name" value="SYNRG_C"/>
</dbReference>
<accession>A0A8J5VCJ0</accession>
<reference evidence="2" key="1">
    <citation type="submission" date="2020-03" db="EMBL/GenBank/DDBJ databases">
        <authorList>
            <person name="Chebbi M.A."/>
            <person name="Drezen J.M."/>
        </authorList>
    </citation>
    <scope>NUCLEOTIDE SEQUENCE</scope>
    <source>
        <tissue evidence="2">Whole body</tissue>
    </source>
</reference>
<dbReference type="PROSITE" id="PS50031">
    <property type="entry name" value="EH"/>
    <property type="match status" value="1"/>
</dbReference>
<organism evidence="2 3">
    <name type="scientific">Cotesia typhae</name>
    <dbReference type="NCBI Taxonomy" id="2053667"/>
    <lineage>
        <taxon>Eukaryota</taxon>
        <taxon>Metazoa</taxon>
        <taxon>Ecdysozoa</taxon>
        <taxon>Arthropoda</taxon>
        <taxon>Hexapoda</taxon>
        <taxon>Insecta</taxon>
        <taxon>Pterygota</taxon>
        <taxon>Neoptera</taxon>
        <taxon>Endopterygota</taxon>
        <taxon>Hymenoptera</taxon>
        <taxon>Apocrita</taxon>
        <taxon>Ichneumonoidea</taxon>
        <taxon>Braconidae</taxon>
        <taxon>Microgastrinae</taxon>
        <taxon>Cotesia</taxon>
    </lineage>
</organism>
<gene>
    <name evidence="2" type="ORF">G9C98_001852</name>
</gene>
<dbReference type="PANTHER" id="PTHR15463">
    <property type="entry name" value="AP1 GAMMA SUBUNIT BINDING PROTEIN 1"/>
    <property type="match status" value="1"/>
</dbReference>
<reference evidence="2" key="2">
    <citation type="submission" date="2021-04" db="EMBL/GenBank/DDBJ databases">
        <title>Genome-wide patterns of bracovirus chromosomal integration into multiple host tissues during parasitism.</title>
        <authorList>
            <person name="Chebbi M.A.C."/>
        </authorList>
    </citation>
    <scope>NUCLEOTIDE SEQUENCE</scope>
    <source>
        <tissue evidence="2">Whole body</tissue>
    </source>
</reference>
<proteinExistence type="predicted"/>
<dbReference type="AlphaFoldDB" id="A0A8J5VCJ0"/>
<dbReference type="EMBL" id="JAAOIC020000019">
    <property type="protein sequence ID" value="KAG8040864.1"/>
    <property type="molecule type" value="Genomic_DNA"/>
</dbReference>
<dbReference type="Pfam" id="PF12763">
    <property type="entry name" value="EH"/>
    <property type="match status" value="1"/>
</dbReference>
<evidence type="ECO:0000259" key="1">
    <source>
        <dbReference type="PROSITE" id="PS50031"/>
    </source>
</evidence>